<reference evidence="1" key="1">
    <citation type="submission" date="2022-08" db="EMBL/GenBank/DDBJ databases">
        <title>Genome analysis of Corynebacteriales strain.</title>
        <authorList>
            <person name="Lee S.D."/>
        </authorList>
    </citation>
    <scope>NUCLEOTIDE SEQUENCE</scope>
    <source>
        <strain evidence="1">D3-21</strain>
    </source>
</reference>
<sequence length="41" mass="4447">MIPLTGVARLPFLLASAVIATTASRHWGAWGEELRINLSRA</sequence>
<proteinExistence type="predicted"/>
<accession>A0A9X4M2Z1</accession>
<evidence type="ECO:0000313" key="2">
    <source>
        <dbReference type="Proteomes" id="UP001152755"/>
    </source>
</evidence>
<dbReference type="EMBL" id="JANRHA010000023">
    <property type="protein sequence ID" value="MDG3017098.1"/>
    <property type="molecule type" value="Genomic_DNA"/>
</dbReference>
<organism evidence="1 2">
    <name type="scientific">Speluncibacter jeojiensis</name>
    <dbReference type="NCBI Taxonomy" id="2710754"/>
    <lineage>
        <taxon>Bacteria</taxon>
        <taxon>Bacillati</taxon>
        <taxon>Actinomycetota</taxon>
        <taxon>Actinomycetes</taxon>
        <taxon>Mycobacteriales</taxon>
        <taxon>Speluncibacteraceae</taxon>
        <taxon>Speluncibacter</taxon>
    </lineage>
</organism>
<dbReference type="RefSeq" id="WP_277830365.1">
    <property type="nucleotide sequence ID" value="NZ_JAAIVF010000001.1"/>
</dbReference>
<dbReference type="AlphaFoldDB" id="A0A9X4M2Z1"/>
<protein>
    <submittedName>
        <fullName evidence="1">Uncharacterized protein</fullName>
    </submittedName>
</protein>
<keyword evidence="2" id="KW-1185">Reference proteome</keyword>
<name>A0A9X4M2Z1_9ACTN</name>
<evidence type="ECO:0000313" key="1">
    <source>
        <dbReference type="EMBL" id="MDG3017098.1"/>
    </source>
</evidence>
<gene>
    <name evidence="1" type="ORF">NVS88_21315</name>
</gene>
<dbReference type="Proteomes" id="UP001152755">
    <property type="component" value="Unassembled WGS sequence"/>
</dbReference>
<comment type="caution">
    <text evidence="1">The sequence shown here is derived from an EMBL/GenBank/DDBJ whole genome shotgun (WGS) entry which is preliminary data.</text>
</comment>